<dbReference type="CDD" id="cd01949">
    <property type="entry name" value="GGDEF"/>
    <property type="match status" value="1"/>
</dbReference>
<dbReference type="SMART" id="SM00267">
    <property type="entry name" value="GGDEF"/>
    <property type="match status" value="1"/>
</dbReference>
<dbReference type="GO" id="GO:1902201">
    <property type="term" value="P:negative regulation of bacterial-type flagellum-dependent cell motility"/>
    <property type="evidence" value="ECO:0007669"/>
    <property type="project" value="TreeGrafter"/>
</dbReference>
<evidence type="ECO:0000256" key="1">
    <source>
        <dbReference type="ARBA" id="ARBA00004651"/>
    </source>
</evidence>
<keyword evidence="5 8" id="KW-1133">Transmembrane helix</keyword>
<dbReference type="SUPFAM" id="SSF55073">
    <property type="entry name" value="Nucleotide cyclase"/>
    <property type="match status" value="1"/>
</dbReference>
<dbReference type="PANTHER" id="PTHR45138:SF24">
    <property type="entry name" value="DIGUANYLATE CYCLASE DGCC-RELATED"/>
    <property type="match status" value="1"/>
</dbReference>
<evidence type="ECO:0000259" key="9">
    <source>
        <dbReference type="PROSITE" id="PS50887"/>
    </source>
</evidence>
<evidence type="ECO:0000256" key="5">
    <source>
        <dbReference type="ARBA" id="ARBA00022989"/>
    </source>
</evidence>
<dbReference type="AlphaFoldDB" id="A0A2G8TK48"/>
<evidence type="ECO:0000256" key="3">
    <source>
        <dbReference type="ARBA" id="ARBA00022475"/>
    </source>
</evidence>
<feature type="transmembrane region" description="Helical" evidence="8">
    <location>
        <begin position="247"/>
        <end position="265"/>
    </location>
</feature>
<name>A0A2G8TK48_9BURK</name>
<dbReference type="OrthoDB" id="9813903at2"/>
<keyword evidence="11" id="KW-1185">Reference proteome</keyword>
<comment type="caution">
    <text evidence="10">The sequence shown here is derived from an EMBL/GenBank/DDBJ whole genome shotgun (WGS) entry which is preliminary data.</text>
</comment>
<keyword evidence="6 8" id="KW-0472">Membrane</keyword>
<dbReference type="InterPro" id="IPR050469">
    <property type="entry name" value="Diguanylate_Cyclase"/>
</dbReference>
<evidence type="ECO:0000313" key="10">
    <source>
        <dbReference type="EMBL" id="PIL46416.1"/>
    </source>
</evidence>
<evidence type="ECO:0000256" key="7">
    <source>
        <dbReference type="SAM" id="MobiDB-lite"/>
    </source>
</evidence>
<dbReference type="Pfam" id="PF05231">
    <property type="entry name" value="MASE1"/>
    <property type="match status" value="1"/>
</dbReference>
<dbReference type="FunFam" id="3.30.70.270:FF:000001">
    <property type="entry name" value="Diguanylate cyclase domain protein"/>
    <property type="match status" value="1"/>
</dbReference>
<dbReference type="GO" id="GO:0005886">
    <property type="term" value="C:plasma membrane"/>
    <property type="evidence" value="ECO:0007669"/>
    <property type="project" value="UniProtKB-SubCell"/>
</dbReference>
<feature type="region of interest" description="Disordered" evidence="7">
    <location>
        <begin position="1"/>
        <end position="23"/>
    </location>
</feature>
<dbReference type="Pfam" id="PF00990">
    <property type="entry name" value="GGDEF"/>
    <property type="match status" value="1"/>
</dbReference>
<feature type="transmembrane region" description="Helical" evidence="8">
    <location>
        <begin position="271"/>
        <end position="287"/>
    </location>
</feature>
<accession>A0A2G8TK48</accession>
<feature type="transmembrane region" description="Helical" evidence="8">
    <location>
        <begin position="294"/>
        <end position="314"/>
    </location>
</feature>
<evidence type="ECO:0000256" key="2">
    <source>
        <dbReference type="ARBA" id="ARBA00012528"/>
    </source>
</evidence>
<comment type="subcellular location">
    <subcellularLocation>
        <location evidence="1">Cell membrane</location>
        <topology evidence="1">Multi-pass membrane protein</topology>
    </subcellularLocation>
</comment>
<evidence type="ECO:0000256" key="4">
    <source>
        <dbReference type="ARBA" id="ARBA00022692"/>
    </source>
</evidence>
<sequence>MSQENSKPKLVAPLPAAGSPSDTQCDDVDAGLWSRVCETAATRVVLKSPVLANVVVLALWVLVWQLGRLVEYTEHASVWFPVAGLTFAVLLLEGAYLLPGLFGGCVLMTIWVGRKYGVALTDLQLAYAGMLFALAHIGSYALGARALRLLVMRGTRELPLLVIGFLLIAAAGSLLATATGVAALVFGGMMPAADAATVWLPYWIGDMAGVIVLAPFFGAALVTLNPHKTASLRASFNLNHQRATSQFKYKLLLTLTLLAASMWLAHATRSPNSAFAVFFLVIPYMWIASTESAFCNVVSVALGSVAIALLVHVFELKEFSMVYQFAINVIAANSLFALALPTLLADNIALRRIADTDSLTQAASRAHLEQRVRLDMLRCRMQGEALTMILFDIDNFKRINDGFGHAVGDRALKHACNIAQHALRPTDLLGRLGGDEFVAVLPGIDRVAARAIAERIRIQLATSTLEGGPALTASFGIAEMGVGDTCESLMESADKALYKAKQDGRNRVA</sequence>
<dbReference type="GO" id="GO:0052621">
    <property type="term" value="F:diguanylate cyclase activity"/>
    <property type="evidence" value="ECO:0007669"/>
    <property type="project" value="UniProtKB-EC"/>
</dbReference>
<feature type="transmembrane region" description="Helical" evidence="8">
    <location>
        <begin position="207"/>
        <end position="226"/>
    </location>
</feature>
<keyword evidence="4 8" id="KW-0812">Transmembrane</keyword>
<evidence type="ECO:0000256" key="8">
    <source>
        <dbReference type="SAM" id="Phobius"/>
    </source>
</evidence>
<feature type="transmembrane region" description="Helical" evidence="8">
    <location>
        <begin position="159"/>
        <end position="187"/>
    </location>
</feature>
<feature type="transmembrane region" description="Helical" evidence="8">
    <location>
        <begin position="320"/>
        <end position="344"/>
    </location>
</feature>
<proteinExistence type="predicted"/>
<feature type="transmembrane region" description="Helical" evidence="8">
    <location>
        <begin position="124"/>
        <end position="147"/>
    </location>
</feature>
<dbReference type="PANTHER" id="PTHR45138">
    <property type="entry name" value="REGULATORY COMPONENTS OF SENSORY TRANSDUCTION SYSTEM"/>
    <property type="match status" value="1"/>
</dbReference>
<gene>
    <name evidence="10" type="ORF">CR105_04940</name>
</gene>
<feature type="transmembrane region" description="Helical" evidence="8">
    <location>
        <begin position="79"/>
        <end position="112"/>
    </location>
</feature>
<dbReference type="Gene3D" id="3.30.70.270">
    <property type="match status" value="1"/>
</dbReference>
<dbReference type="InterPro" id="IPR029787">
    <property type="entry name" value="Nucleotide_cyclase"/>
</dbReference>
<dbReference type="EC" id="2.7.7.65" evidence="2"/>
<dbReference type="InterPro" id="IPR007895">
    <property type="entry name" value="MASE1"/>
</dbReference>
<organism evidence="10 11">
    <name type="scientific">Massilia eurypsychrophila</name>
    <dbReference type="NCBI Taxonomy" id="1485217"/>
    <lineage>
        <taxon>Bacteria</taxon>
        <taxon>Pseudomonadati</taxon>
        <taxon>Pseudomonadota</taxon>
        <taxon>Betaproteobacteria</taxon>
        <taxon>Burkholderiales</taxon>
        <taxon>Oxalobacteraceae</taxon>
        <taxon>Telluria group</taxon>
        <taxon>Massilia</taxon>
    </lineage>
</organism>
<evidence type="ECO:0000313" key="11">
    <source>
        <dbReference type="Proteomes" id="UP000230390"/>
    </source>
</evidence>
<dbReference type="InterPro" id="IPR000160">
    <property type="entry name" value="GGDEF_dom"/>
</dbReference>
<dbReference type="EMBL" id="PDOC01000002">
    <property type="protein sequence ID" value="PIL46416.1"/>
    <property type="molecule type" value="Genomic_DNA"/>
</dbReference>
<reference evidence="10 11" key="1">
    <citation type="submission" date="2017-10" db="EMBL/GenBank/DDBJ databases">
        <title>Massilia psychrophilum sp. nov., a novel purple-pigmented bacterium isolated from Tianshan glacier, Xinjiang Municipality, China.</title>
        <authorList>
            <person name="Wang H."/>
        </authorList>
    </citation>
    <scope>NUCLEOTIDE SEQUENCE [LARGE SCALE GENOMIC DNA]</scope>
    <source>
        <strain evidence="10 11">JCM 30074</strain>
    </source>
</reference>
<dbReference type="PROSITE" id="PS50887">
    <property type="entry name" value="GGDEF"/>
    <property type="match status" value="1"/>
</dbReference>
<dbReference type="InterPro" id="IPR043128">
    <property type="entry name" value="Rev_trsase/Diguanyl_cyclase"/>
</dbReference>
<dbReference type="Proteomes" id="UP000230390">
    <property type="component" value="Unassembled WGS sequence"/>
</dbReference>
<feature type="transmembrane region" description="Helical" evidence="8">
    <location>
        <begin position="50"/>
        <end position="67"/>
    </location>
</feature>
<dbReference type="GO" id="GO:0043709">
    <property type="term" value="P:cell adhesion involved in single-species biofilm formation"/>
    <property type="evidence" value="ECO:0007669"/>
    <property type="project" value="TreeGrafter"/>
</dbReference>
<keyword evidence="3" id="KW-1003">Cell membrane</keyword>
<feature type="domain" description="GGDEF" evidence="9">
    <location>
        <begin position="384"/>
        <end position="509"/>
    </location>
</feature>
<protein>
    <recommendedName>
        <fullName evidence="2">diguanylate cyclase</fullName>
        <ecNumber evidence="2">2.7.7.65</ecNumber>
    </recommendedName>
</protein>
<dbReference type="RefSeq" id="WP_099787306.1">
    <property type="nucleotide sequence ID" value="NZ_JBHLYV010000001.1"/>
</dbReference>
<dbReference type="NCBIfam" id="TIGR00254">
    <property type="entry name" value="GGDEF"/>
    <property type="match status" value="1"/>
</dbReference>
<evidence type="ECO:0000256" key="6">
    <source>
        <dbReference type="ARBA" id="ARBA00023136"/>
    </source>
</evidence>